<protein>
    <submittedName>
        <fullName evidence="1">Histidine phosphatase family protein</fullName>
    </submittedName>
</protein>
<proteinExistence type="predicted"/>
<organism evidence="1 2">
    <name type="scientific">Eiseniibacteriota bacterium</name>
    <dbReference type="NCBI Taxonomy" id="2212470"/>
    <lineage>
        <taxon>Bacteria</taxon>
        <taxon>Candidatus Eiseniibacteriota</taxon>
    </lineage>
</organism>
<gene>
    <name evidence="1" type="ORF">HZA61_16680</name>
</gene>
<dbReference type="Proteomes" id="UP000696931">
    <property type="component" value="Unassembled WGS sequence"/>
</dbReference>
<sequence>MSTMLWLMRHGRATGQGSDAQLLPEGEEYVRALGRKLRGEGLRPVACFSSTYLRARDTAFIVLSELSDRPDVRHLRELTPDIDPAEAWEALLEQPLPEGDVLVVSHLPLVGLLCGTLTGDDPGFSPGTLVQVALDESKRKGRLLRVVRSADVTG</sequence>
<dbReference type="SMART" id="SM00855">
    <property type="entry name" value="PGAM"/>
    <property type="match status" value="1"/>
</dbReference>
<dbReference type="InterPro" id="IPR013078">
    <property type="entry name" value="His_Pase_superF_clade-1"/>
</dbReference>
<reference evidence="1" key="1">
    <citation type="submission" date="2020-07" db="EMBL/GenBank/DDBJ databases">
        <title>Huge and variable diversity of episymbiotic CPR bacteria and DPANN archaea in groundwater ecosystems.</title>
        <authorList>
            <person name="He C.Y."/>
            <person name="Keren R."/>
            <person name="Whittaker M."/>
            <person name="Farag I.F."/>
            <person name="Doudna J."/>
            <person name="Cate J.H.D."/>
            <person name="Banfield J.F."/>
        </authorList>
    </citation>
    <scope>NUCLEOTIDE SEQUENCE</scope>
    <source>
        <strain evidence="1">NC_groundwater_1813_Pr3_B-0.1um_71_17</strain>
    </source>
</reference>
<dbReference type="InterPro" id="IPR029033">
    <property type="entry name" value="His_PPase_superfam"/>
</dbReference>
<dbReference type="Pfam" id="PF00300">
    <property type="entry name" value="His_Phos_1"/>
    <property type="match status" value="1"/>
</dbReference>
<dbReference type="AlphaFoldDB" id="A0A933SEV3"/>
<name>A0A933SEV3_UNCEI</name>
<comment type="caution">
    <text evidence="1">The sequence shown here is derived from an EMBL/GenBank/DDBJ whole genome shotgun (WGS) entry which is preliminary data.</text>
</comment>
<accession>A0A933SEV3</accession>
<dbReference type="EMBL" id="JACRIW010000119">
    <property type="protein sequence ID" value="MBI5171124.1"/>
    <property type="molecule type" value="Genomic_DNA"/>
</dbReference>
<dbReference type="SUPFAM" id="SSF53254">
    <property type="entry name" value="Phosphoglycerate mutase-like"/>
    <property type="match status" value="1"/>
</dbReference>
<dbReference type="CDD" id="cd07067">
    <property type="entry name" value="HP_PGM_like"/>
    <property type="match status" value="1"/>
</dbReference>
<dbReference type="Gene3D" id="3.40.50.1240">
    <property type="entry name" value="Phosphoglycerate mutase-like"/>
    <property type="match status" value="1"/>
</dbReference>
<evidence type="ECO:0000313" key="2">
    <source>
        <dbReference type="Proteomes" id="UP000696931"/>
    </source>
</evidence>
<evidence type="ECO:0000313" key="1">
    <source>
        <dbReference type="EMBL" id="MBI5171124.1"/>
    </source>
</evidence>